<protein>
    <submittedName>
        <fullName evidence="5">RNase_Zc3h12a domain-containing protein</fullName>
    </submittedName>
</protein>
<dbReference type="Pfam" id="PF11977">
    <property type="entry name" value="RNase_Zc3h12a"/>
    <property type="match status" value="1"/>
</dbReference>
<accession>A0A0K0CZ84</accession>
<dbReference type="AlphaFoldDB" id="A0A0K0CZ84"/>
<dbReference type="Proteomes" id="UP000035642">
    <property type="component" value="Unassembled WGS sequence"/>
</dbReference>
<reference evidence="4" key="1">
    <citation type="submission" date="2012-09" db="EMBL/GenBank/DDBJ databases">
        <authorList>
            <person name="Martin A.A."/>
        </authorList>
    </citation>
    <scope>NUCLEOTIDE SEQUENCE</scope>
</reference>
<keyword evidence="1" id="KW-0175">Coiled coil</keyword>
<feature type="region of interest" description="Disordered" evidence="2">
    <location>
        <begin position="339"/>
        <end position="359"/>
    </location>
</feature>
<organism evidence="4 5">
    <name type="scientific">Angiostrongylus cantonensis</name>
    <name type="common">Rat lungworm</name>
    <dbReference type="NCBI Taxonomy" id="6313"/>
    <lineage>
        <taxon>Eukaryota</taxon>
        <taxon>Metazoa</taxon>
        <taxon>Ecdysozoa</taxon>
        <taxon>Nematoda</taxon>
        <taxon>Chromadorea</taxon>
        <taxon>Rhabditida</taxon>
        <taxon>Rhabditina</taxon>
        <taxon>Rhabditomorpha</taxon>
        <taxon>Strongyloidea</taxon>
        <taxon>Metastrongylidae</taxon>
        <taxon>Angiostrongylus</taxon>
    </lineage>
</organism>
<feature type="region of interest" description="Disordered" evidence="2">
    <location>
        <begin position="305"/>
        <end position="325"/>
    </location>
</feature>
<evidence type="ECO:0000313" key="4">
    <source>
        <dbReference type="Proteomes" id="UP000035642"/>
    </source>
</evidence>
<proteinExistence type="predicted"/>
<keyword evidence="4" id="KW-1185">Reference proteome</keyword>
<evidence type="ECO:0000256" key="1">
    <source>
        <dbReference type="SAM" id="Coils"/>
    </source>
</evidence>
<sequence length="451" mass="52596">MLLTGLAGFMTTEENVFFPQRPDEMQRYVVLDGPNIMHQNNSDNQNKVRLYRLLVVMRHFIANDFDVIAVMPRRIVDTCSETDQFGLNKLEKMGLLYLVQCNVHDDLAALEIAYVADGVVVSSDKFIIYVAQKDTVVCWLIPPQQIDPRCFPPSLHESLFSTIENIRHEFVKENRRNWTIDCRDQTLASIDKLLTVIWSKCKLVITLTCNDRTMELMRLKLHDSKMELMFNRGHVCRWSAADITRDTTLNSIIEQYLIAFPEKRRDAAQLIELDERELDHLEKWERKRGTNEEGAEYDMGDEYFESEDSDDFEPEDEQLEEDAEDGSVFVIASSERWSDDGDLIDSYEDDGDEGDSDIQDEYLSRRNLEKARMERLRREKEERQRLKEIEERSRRTDVTSKKGKRRGLRCSTLTAGTISFIYSFPKNLSSDELLWLVAGPFFLCFDVAELL</sequence>
<dbReference type="InterPro" id="IPR021869">
    <property type="entry name" value="RNase_Zc3h12_NYN"/>
</dbReference>
<evidence type="ECO:0000259" key="3">
    <source>
        <dbReference type="Pfam" id="PF11977"/>
    </source>
</evidence>
<reference evidence="5" key="2">
    <citation type="submission" date="2016-04" db="UniProtKB">
        <authorList>
            <consortium name="WormBaseParasite"/>
        </authorList>
    </citation>
    <scope>IDENTIFICATION</scope>
</reference>
<evidence type="ECO:0000256" key="2">
    <source>
        <dbReference type="SAM" id="MobiDB-lite"/>
    </source>
</evidence>
<name>A0A0K0CZ84_ANGCA</name>
<feature type="coiled-coil region" evidence="1">
    <location>
        <begin position="359"/>
        <end position="396"/>
    </location>
</feature>
<dbReference type="STRING" id="6313.A0A0K0CZ84"/>
<dbReference type="Gene3D" id="3.40.50.11980">
    <property type="match status" value="1"/>
</dbReference>
<dbReference type="WBParaSite" id="ACAC_0000301901-mRNA-1">
    <property type="protein sequence ID" value="ACAC_0000301901-mRNA-1"/>
    <property type="gene ID" value="ACAC_0000301901"/>
</dbReference>
<evidence type="ECO:0000313" key="5">
    <source>
        <dbReference type="WBParaSite" id="ACAC_0000301901-mRNA-1"/>
    </source>
</evidence>
<feature type="compositionally biased region" description="Acidic residues" evidence="2">
    <location>
        <begin position="340"/>
        <end position="359"/>
    </location>
</feature>
<feature type="domain" description="RNase NYN" evidence="3">
    <location>
        <begin position="26"/>
        <end position="133"/>
    </location>
</feature>